<name>A0A1V8NS71_CITBR</name>
<feature type="domain" description="SGNH hydrolase-type esterase" evidence="1">
    <location>
        <begin position="270"/>
        <end position="446"/>
    </location>
</feature>
<evidence type="ECO:0000259" key="1">
    <source>
        <dbReference type="Pfam" id="PF13472"/>
    </source>
</evidence>
<dbReference type="AlphaFoldDB" id="A0A1V8NS71"/>
<organism evidence="2 3">
    <name type="scientific">Citrobacter braakii</name>
    <dbReference type="NCBI Taxonomy" id="57706"/>
    <lineage>
        <taxon>Bacteria</taxon>
        <taxon>Pseudomonadati</taxon>
        <taxon>Pseudomonadota</taxon>
        <taxon>Gammaproteobacteria</taxon>
        <taxon>Enterobacterales</taxon>
        <taxon>Enterobacteriaceae</taxon>
        <taxon>Citrobacter</taxon>
        <taxon>Citrobacter freundii complex</taxon>
    </lineage>
</organism>
<dbReference type="GO" id="GO:0016788">
    <property type="term" value="F:hydrolase activity, acting on ester bonds"/>
    <property type="evidence" value="ECO:0007669"/>
    <property type="project" value="UniProtKB-ARBA"/>
</dbReference>
<dbReference type="InterPro" id="IPR013830">
    <property type="entry name" value="SGNH_hydro"/>
</dbReference>
<evidence type="ECO:0000313" key="2">
    <source>
        <dbReference type="EMBL" id="OQM39260.1"/>
    </source>
</evidence>
<accession>A0A1V8NS71</accession>
<protein>
    <recommendedName>
        <fullName evidence="1">SGNH hydrolase-type esterase domain-containing protein</fullName>
    </recommendedName>
</protein>
<dbReference type="Gene3D" id="3.40.50.1110">
    <property type="entry name" value="SGNH hydrolase"/>
    <property type="match status" value="1"/>
</dbReference>
<dbReference type="Pfam" id="PF13472">
    <property type="entry name" value="Lipase_GDSL_2"/>
    <property type="match status" value="1"/>
</dbReference>
<dbReference type="RefSeq" id="WP_080860824.1">
    <property type="nucleotide sequence ID" value="NZ_CP077405.1"/>
</dbReference>
<sequence>MTVSTEVDHNDYTGNGVTTSFPYTFRIFKKSDLVVQVVDLNENITELILDTDYTVTGAGGYTGGNVVLSAPLTNGYQISISRELPVTQETDLRNQGKFFAEVHEDAFDKLTMLIQQVRSLFSLALRKPSFVANYYDALGNYIRNLRDPSRPQDAATKNYVDLNFRRSIRVPESSVGLTPNVEDRKNKVFTWDNNGDPVATLPPSASATDVLIELAKPTGASKIGTADGRNVQEFLLANDSAEYRAKNIAKLASVNYMIRTKQPVNVLFQGDSITAGYDVNTTDSVPAENGDNVRHASVTYPERFASFMYEQVGVAVTPIYRAISGYTAQRAYENPSWQSNPNCDLVFIMYGINDANGSGGTTHESYMQYMELMIRRLINWNIGVVVLTCAAGDLGANNPAFQIYAQQVKNMAMIYGCAYMNAHEVQYNKLAGTVQSDATHFNSMGYIKLGEALTSMCAAGGLLQTYKPVNSEVQFWPGQTSDHHGFCNPDGNLRMTISNAAYTNNGINGTFPANTACVTSYHFYQDTEALEIDVIGSWDDNGLNCVVENWSMPSTVPYYPLSKGVSNERSIGLRGGTLGGPLANKDGASRTGQPKFIGTIYGRGWKTISLFNRLDGTSPNDQYIQMLTLRPVNLRKANPSRRDYQLGNLACVRKLIPDSIASDGTLPAALLLPQVVVPMPESLRGVSRENKNQFFDCGVARLVIKAIGGTFGNGVLEALVYKTSTTDDYTVTVIYQSGTAANWPVFKASKAQQSLLTDYTANQLGASMPQKDIRWSSNVVVNGSGRSDMGEWLSITSDWTAVSGGAKTAYWDVEIWGMDFNGAPIATAI</sequence>
<dbReference type="Proteomes" id="UP000192573">
    <property type="component" value="Unassembled WGS sequence"/>
</dbReference>
<reference evidence="2 3" key="1">
    <citation type="submission" date="2017-03" db="EMBL/GenBank/DDBJ databases">
        <authorList>
            <person name="Afonso C.L."/>
            <person name="Miller P.J."/>
            <person name="Scott M.A."/>
            <person name="Spackman E."/>
            <person name="Goraichik I."/>
            <person name="Dimitrov K.M."/>
            <person name="Suarez D.L."/>
            <person name="Swayne D.E."/>
        </authorList>
    </citation>
    <scope>NUCLEOTIDE SEQUENCE [LARGE SCALE GENOMIC DNA]</scope>
    <source>
        <strain evidence="2 3">ATCC 51113</strain>
    </source>
</reference>
<proteinExistence type="predicted"/>
<comment type="caution">
    <text evidence="2">The sequence shown here is derived from an EMBL/GenBank/DDBJ whole genome shotgun (WGS) entry which is preliminary data.</text>
</comment>
<gene>
    <name evidence="2" type="ORF">BZK42_25600</name>
</gene>
<evidence type="ECO:0000313" key="3">
    <source>
        <dbReference type="Proteomes" id="UP000192573"/>
    </source>
</evidence>
<dbReference type="InterPro" id="IPR036514">
    <property type="entry name" value="SGNH_hydro_sf"/>
</dbReference>
<dbReference type="EMBL" id="NAEW01000027">
    <property type="protein sequence ID" value="OQM39260.1"/>
    <property type="molecule type" value="Genomic_DNA"/>
</dbReference>
<dbReference type="SUPFAM" id="SSF52266">
    <property type="entry name" value="SGNH hydrolase"/>
    <property type="match status" value="1"/>
</dbReference>
<dbReference type="CDD" id="cd00229">
    <property type="entry name" value="SGNH_hydrolase"/>
    <property type="match status" value="1"/>
</dbReference>